<name>A0ABX3MLS9_9RHOB</name>
<evidence type="ECO:0000313" key="2">
    <source>
        <dbReference type="Proteomes" id="UP000242224"/>
    </source>
</evidence>
<sequence length="128" mass="14442">MSVDTPRSYTQPESRLEAAELLRRIGLELEALARLSLRIERSLSEIELPEHLPVGIVRELQGIDRISQSLSEFAILLCTVSAETPSEATFSRSELFSRLRLKELINNLDPAHCDALAKRDSDGEIQWL</sequence>
<organism evidence="1 2">
    <name type="scientific">Thioclava marina</name>
    <dbReference type="NCBI Taxonomy" id="1915077"/>
    <lineage>
        <taxon>Bacteria</taxon>
        <taxon>Pseudomonadati</taxon>
        <taxon>Pseudomonadota</taxon>
        <taxon>Alphaproteobacteria</taxon>
        <taxon>Rhodobacterales</taxon>
        <taxon>Paracoccaceae</taxon>
        <taxon>Thioclava</taxon>
    </lineage>
</organism>
<comment type="caution">
    <text evidence="1">The sequence shown here is derived from an EMBL/GenBank/DDBJ whole genome shotgun (WGS) entry which is preliminary data.</text>
</comment>
<dbReference type="EMBL" id="MPZS01000001">
    <property type="protein sequence ID" value="OOY12493.1"/>
    <property type="molecule type" value="Genomic_DNA"/>
</dbReference>
<dbReference type="Proteomes" id="UP000242224">
    <property type="component" value="Unassembled WGS sequence"/>
</dbReference>
<proteinExistence type="predicted"/>
<keyword evidence="2" id="KW-1185">Reference proteome</keyword>
<protein>
    <submittedName>
        <fullName evidence="1">Uncharacterized protein</fullName>
    </submittedName>
</protein>
<gene>
    <name evidence="1" type="ORF">BMG00_01140</name>
</gene>
<evidence type="ECO:0000313" key="1">
    <source>
        <dbReference type="EMBL" id="OOY12493.1"/>
    </source>
</evidence>
<reference evidence="1 2" key="1">
    <citation type="submission" date="2016-11" db="EMBL/GenBank/DDBJ databases">
        <title>A multilocus sequence analysis scheme for characterization of bacteria in the genus Thioclava.</title>
        <authorList>
            <person name="Liu Y."/>
            <person name="Shao Z."/>
        </authorList>
    </citation>
    <scope>NUCLEOTIDE SEQUENCE [LARGE SCALE GENOMIC DNA]</scope>
    <source>
        <strain evidence="1 2">11.10-0-13</strain>
    </source>
</reference>
<accession>A0ABX3MLS9</accession>
<dbReference type="RefSeq" id="WP_078573140.1">
    <property type="nucleotide sequence ID" value="NZ_MPZS01000001.1"/>
</dbReference>